<accession>A0A7J7C0X8</accession>
<dbReference type="GO" id="GO:0004842">
    <property type="term" value="F:ubiquitin-protein transferase activity"/>
    <property type="evidence" value="ECO:0007669"/>
    <property type="project" value="TreeGrafter"/>
</dbReference>
<keyword evidence="3" id="KW-0862">Zinc</keyword>
<dbReference type="GO" id="GO:0008270">
    <property type="term" value="F:zinc ion binding"/>
    <property type="evidence" value="ECO:0007669"/>
    <property type="project" value="UniProtKB-KW"/>
</dbReference>
<gene>
    <name evidence="5" type="ORF">HS088_TW22G01507</name>
</gene>
<dbReference type="Gene3D" id="3.30.40.10">
    <property type="entry name" value="Zinc/RING finger domain, C3HC4 (zinc finger)"/>
    <property type="match status" value="1"/>
</dbReference>
<evidence type="ECO:0000256" key="2">
    <source>
        <dbReference type="ARBA" id="ARBA00022771"/>
    </source>
</evidence>
<dbReference type="FunFam" id="3.30.40.10:FF:000239">
    <property type="entry name" value="probable BOI-related E3 ubiquitin-protein ligase 2"/>
    <property type="match status" value="1"/>
</dbReference>
<dbReference type="PANTHER" id="PTHR42647">
    <property type="entry name" value="SBP (S-RIBONUCLEASE BINDING PROTEIN) FAMILY PROTEIN"/>
    <property type="match status" value="1"/>
</dbReference>
<proteinExistence type="predicted"/>
<dbReference type="FunFam" id="1.10.1170.10:FF:000002">
    <property type="entry name" value="Baculoviral IAP repeat containing 7"/>
    <property type="match status" value="1"/>
</dbReference>
<dbReference type="PIRSF" id="PIRSF036836">
    <property type="entry name" value="RNase_bind_SBP1"/>
    <property type="match status" value="1"/>
</dbReference>
<evidence type="ECO:0000313" key="5">
    <source>
        <dbReference type="EMBL" id="KAF5727810.1"/>
    </source>
</evidence>
<dbReference type="EMBL" id="JAAARO010000022">
    <property type="protein sequence ID" value="KAF5727810.1"/>
    <property type="molecule type" value="Genomic_DNA"/>
</dbReference>
<evidence type="ECO:0000313" key="6">
    <source>
        <dbReference type="Proteomes" id="UP000593562"/>
    </source>
</evidence>
<dbReference type="FunCoup" id="A0A7J7C0X8">
    <property type="interactions" value="621"/>
</dbReference>
<comment type="caution">
    <text evidence="5">The sequence shown here is derived from an EMBL/GenBank/DDBJ whole genome shotgun (WGS) entry which is preliminary data.</text>
</comment>
<sequence>MMAVQAQSPLLGAQDLIENGWVNQSFFDLQQQQQQQIQNQQHMYQNQAQNLLFSNSLKNNMVDTNNSLPSMTFYQSIAAQEEKQRQEMDQYIRLQNERLRLMLREQRKQQLGIVLKKIELTALPLLRQKDEELAQATKRAMELEDLLKRLEMENQAWQRIAQENEAMVASLNNTLVQLTDNNGGKAEDAESCCDVDGEKKTEMNRENQTMMVCRGCKSRNSCVLFLPCRHFCSCEACEPFLDSCPICNTVKNASIEVLL</sequence>
<dbReference type="PANTHER" id="PTHR42647:SF6">
    <property type="entry name" value="RING-TYPE DOMAIN-CONTAINING PROTEIN"/>
    <property type="match status" value="1"/>
</dbReference>
<dbReference type="InParanoid" id="A0A7J7C0X8"/>
<keyword evidence="2" id="KW-0863">Zinc-finger</keyword>
<dbReference type="InterPro" id="IPR013083">
    <property type="entry name" value="Znf_RING/FYVE/PHD"/>
</dbReference>
<evidence type="ECO:0000256" key="4">
    <source>
        <dbReference type="SAM" id="Coils"/>
    </source>
</evidence>
<dbReference type="OrthoDB" id="1711136at2759"/>
<dbReference type="Proteomes" id="UP000593562">
    <property type="component" value="Unassembled WGS sequence"/>
</dbReference>
<evidence type="ECO:0000256" key="1">
    <source>
        <dbReference type="ARBA" id="ARBA00022723"/>
    </source>
</evidence>
<keyword evidence="4" id="KW-0175">Coiled coil</keyword>
<reference evidence="5 6" key="1">
    <citation type="journal article" date="2020" name="Nat. Commun.">
        <title>Genome of Tripterygium wilfordii and identification of cytochrome P450 involved in triptolide biosynthesis.</title>
        <authorList>
            <person name="Tu L."/>
            <person name="Su P."/>
            <person name="Zhang Z."/>
            <person name="Gao L."/>
            <person name="Wang J."/>
            <person name="Hu T."/>
            <person name="Zhou J."/>
            <person name="Zhang Y."/>
            <person name="Zhao Y."/>
            <person name="Liu Y."/>
            <person name="Song Y."/>
            <person name="Tong Y."/>
            <person name="Lu Y."/>
            <person name="Yang J."/>
            <person name="Xu C."/>
            <person name="Jia M."/>
            <person name="Peters R.J."/>
            <person name="Huang L."/>
            <person name="Gao W."/>
        </authorList>
    </citation>
    <scope>NUCLEOTIDE SEQUENCE [LARGE SCALE GENOMIC DNA]</scope>
    <source>
        <strain evidence="6">cv. XIE 37</strain>
        <tissue evidence="5">Leaf</tissue>
    </source>
</reference>
<dbReference type="Pfam" id="PF13920">
    <property type="entry name" value="zf-C3HC4_3"/>
    <property type="match status" value="1"/>
</dbReference>
<protein>
    <submittedName>
        <fullName evidence="5">BOI-related E3 ubiquitin-protein ligase 2</fullName>
    </submittedName>
</protein>
<keyword evidence="1" id="KW-0479">Metal-binding</keyword>
<dbReference type="AlphaFoldDB" id="A0A7J7C0X8"/>
<feature type="coiled-coil region" evidence="4">
    <location>
        <begin position="126"/>
        <end position="181"/>
    </location>
</feature>
<name>A0A7J7C0X8_TRIWF</name>
<evidence type="ECO:0000256" key="3">
    <source>
        <dbReference type="ARBA" id="ARBA00022833"/>
    </source>
</evidence>
<keyword evidence="6" id="KW-1185">Reference proteome</keyword>
<organism evidence="5 6">
    <name type="scientific">Tripterygium wilfordii</name>
    <name type="common">Thunder God vine</name>
    <dbReference type="NCBI Taxonomy" id="458696"/>
    <lineage>
        <taxon>Eukaryota</taxon>
        <taxon>Viridiplantae</taxon>
        <taxon>Streptophyta</taxon>
        <taxon>Embryophyta</taxon>
        <taxon>Tracheophyta</taxon>
        <taxon>Spermatophyta</taxon>
        <taxon>Magnoliopsida</taxon>
        <taxon>eudicotyledons</taxon>
        <taxon>Gunneridae</taxon>
        <taxon>Pentapetalae</taxon>
        <taxon>rosids</taxon>
        <taxon>fabids</taxon>
        <taxon>Celastrales</taxon>
        <taxon>Celastraceae</taxon>
        <taxon>Tripterygium</taxon>
    </lineage>
</organism>